<sequence>MIEDEFQESADAGGVCLGFTWFFVCFFCSLSLVSCVRHSCRPAGFSFALLLSQWPDRTQPSGLWYPYSVLQAQTPSTSINTWVWEYPLTPLQVSKDFSVSCELFAARLISRVAVPDTCGNNKGHRPCTRRFMRMAPGLTDSCLACLATSAPRKRSSPPVFQGRRPRLRRLTSRIRSPAPGCQS</sequence>
<dbReference type="AlphaFoldDB" id="A0AAD8QA07"/>
<gene>
    <name evidence="2" type="ORF">LY79DRAFT_380075</name>
</gene>
<keyword evidence="1" id="KW-0812">Transmembrane</keyword>
<accession>A0AAD8QA07</accession>
<reference evidence="2" key="1">
    <citation type="submission" date="2021-06" db="EMBL/GenBank/DDBJ databases">
        <title>Comparative genomics, transcriptomics and evolutionary studies reveal genomic signatures of adaptation to plant cell wall in hemibiotrophic fungi.</title>
        <authorList>
            <consortium name="DOE Joint Genome Institute"/>
            <person name="Baroncelli R."/>
            <person name="Diaz J.F."/>
            <person name="Benocci T."/>
            <person name="Peng M."/>
            <person name="Battaglia E."/>
            <person name="Haridas S."/>
            <person name="Andreopoulos W."/>
            <person name="Labutti K."/>
            <person name="Pangilinan J."/>
            <person name="Floch G.L."/>
            <person name="Makela M.R."/>
            <person name="Henrissat B."/>
            <person name="Grigoriev I.V."/>
            <person name="Crouch J.A."/>
            <person name="De Vries R.P."/>
            <person name="Sukno S.A."/>
            <person name="Thon M.R."/>
        </authorList>
    </citation>
    <scope>NUCLEOTIDE SEQUENCE</scope>
    <source>
        <strain evidence="2">CBS 125086</strain>
    </source>
</reference>
<keyword evidence="1" id="KW-1133">Transmembrane helix</keyword>
<dbReference type="EMBL" id="JAHLJV010000008">
    <property type="protein sequence ID" value="KAK1597284.1"/>
    <property type="molecule type" value="Genomic_DNA"/>
</dbReference>
<evidence type="ECO:0000313" key="2">
    <source>
        <dbReference type="EMBL" id="KAK1597284.1"/>
    </source>
</evidence>
<evidence type="ECO:0000256" key="1">
    <source>
        <dbReference type="SAM" id="Phobius"/>
    </source>
</evidence>
<dbReference type="RefSeq" id="XP_060418074.1">
    <property type="nucleotide sequence ID" value="XM_060552854.1"/>
</dbReference>
<organism evidence="2 3">
    <name type="scientific">Colletotrichum navitas</name>
    <dbReference type="NCBI Taxonomy" id="681940"/>
    <lineage>
        <taxon>Eukaryota</taxon>
        <taxon>Fungi</taxon>
        <taxon>Dikarya</taxon>
        <taxon>Ascomycota</taxon>
        <taxon>Pezizomycotina</taxon>
        <taxon>Sordariomycetes</taxon>
        <taxon>Hypocreomycetidae</taxon>
        <taxon>Glomerellales</taxon>
        <taxon>Glomerellaceae</taxon>
        <taxon>Colletotrichum</taxon>
        <taxon>Colletotrichum graminicola species complex</taxon>
    </lineage>
</organism>
<feature type="transmembrane region" description="Helical" evidence="1">
    <location>
        <begin position="12"/>
        <end position="33"/>
    </location>
</feature>
<dbReference type="GeneID" id="85437094"/>
<keyword evidence="1" id="KW-0472">Membrane</keyword>
<evidence type="ECO:0000313" key="3">
    <source>
        <dbReference type="Proteomes" id="UP001230504"/>
    </source>
</evidence>
<dbReference type="Proteomes" id="UP001230504">
    <property type="component" value="Unassembled WGS sequence"/>
</dbReference>
<comment type="caution">
    <text evidence="2">The sequence shown here is derived from an EMBL/GenBank/DDBJ whole genome shotgun (WGS) entry which is preliminary data.</text>
</comment>
<protein>
    <submittedName>
        <fullName evidence="2">Uncharacterized protein</fullName>
    </submittedName>
</protein>
<keyword evidence="3" id="KW-1185">Reference proteome</keyword>
<name>A0AAD8QA07_9PEZI</name>
<proteinExistence type="predicted"/>